<dbReference type="PROSITE" id="PS51645">
    <property type="entry name" value="PHR_CRY_ALPHA_BETA"/>
    <property type="match status" value="1"/>
</dbReference>
<feature type="compositionally biased region" description="Low complexity" evidence="5">
    <location>
        <begin position="478"/>
        <end position="491"/>
    </location>
</feature>
<feature type="region of interest" description="Disordered" evidence="5">
    <location>
        <begin position="182"/>
        <end position="202"/>
    </location>
</feature>
<feature type="region of interest" description="Disordered" evidence="5">
    <location>
        <begin position="441"/>
        <end position="503"/>
    </location>
</feature>
<dbReference type="PRINTS" id="PR00147">
    <property type="entry name" value="DNAPHOTLYASE"/>
</dbReference>
<dbReference type="SUPFAM" id="SSF48173">
    <property type="entry name" value="Cryptochrome/photolyase FAD-binding domain"/>
    <property type="match status" value="1"/>
</dbReference>
<dbReference type="Pfam" id="PF03441">
    <property type="entry name" value="FAD_binding_7"/>
    <property type="match status" value="1"/>
</dbReference>
<reference evidence="7 8" key="1">
    <citation type="submission" date="2021-11" db="EMBL/GenBank/DDBJ databases">
        <title>Draft genome sequence of Actinomycetospora sp. SF1 isolated from the rhizosphere soil.</title>
        <authorList>
            <person name="Duangmal K."/>
            <person name="Chantavorakit T."/>
        </authorList>
    </citation>
    <scope>NUCLEOTIDE SEQUENCE [LARGE SCALE GENOMIC DNA]</scope>
    <source>
        <strain evidence="7 8">TBRC 5722</strain>
    </source>
</reference>
<dbReference type="InterPro" id="IPR014729">
    <property type="entry name" value="Rossmann-like_a/b/a_fold"/>
</dbReference>
<dbReference type="InterPro" id="IPR002081">
    <property type="entry name" value="Cryptochrome/DNA_photolyase_1"/>
</dbReference>
<dbReference type="InterPro" id="IPR036134">
    <property type="entry name" value="Crypto/Photolyase_FAD-like_sf"/>
</dbReference>
<evidence type="ECO:0000256" key="1">
    <source>
        <dbReference type="ARBA" id="ARBA00001974"/>
    </source>
</evidence>
<evidence type="ECO:0000259" key="6">
    <source>
        <dbReference type="PROSITE" id="PS51645"/>
    </source>
</evidence>
<name>A0ABS8P202_9PSEU</name>
<feature type="compositionally biased region" description="Basic residues" evidence="5">
    <location>
        <begin position="492"/>
        <end position="503"/>
    </location>
</feature>
<dbReference type="Gene3D" id="1.25.40.80">
    <property type="match status" value="1"/>
</dbReference>
<protein>
    <submittedName>
        <fullName evidence="7">DNA photolyase family protein</fullName>
    </submittedName>
</protein>
<dbReference type="PANTHER" id="PTHR11455:SF9">
    <property type="entry name" value="CRYPTOCHROME CIRCADIAN CLOCK 5 ISOFORM X1"/>
    <property type="match status" value="1"/>
</dbReference>
<organism evidence="7 8">
    <name type="scientific">Actinomycetospora endophytica</name>
    <dbReference type="NCBI Taxonomy" id="2291215"/>
    <lineage>
        <taxon>Bacteria</taxon>
        <taxon>Bacillati</taxon>
        <taxon>Actinomycetota</taxon>
        <taxon>Actinomycetes</taxon>
        <taxon>Pseudonocardiales</taxon>
        <taxon>Pseudonocardiaceae</taxon>
        <taxon>Actinomycetospora</taxon>
    </lineage>
</organism>
<evidence type="ECO:0000256" key="3">
    <source>
        <dbReference type="ARBA" id="ARBA00022827"/>
    </source>
</evidence>
<comment type="caution">
    <text evidence="7">The sequence shown here is derived from an EMBL/GenBank/DDBJ whole genome shotgun (WGS) entry which is preliminary data.</text>
</comment>
<dbReference type="SUPFAM" id="SSF52425">
    <property type="entry name" value="Cryptochrome/photolyase, N-terminal domain"/>
    <property type="match status" value="1"/>
</dbReference>
<comment type="cofactor">
    <cofactor evidence="1">
        <name>FAD</name>
        <dbReference type="ChEBI" id="CHEBI:57692"/>
    </cofactor>
</comment>
<dbReference type="InterPro" id="IPR006050">
    <property type="entry name" value="DNA_photolyase_N"/>
</dbReference>
<accession>A0ABS8P202</accession>
<evidence type="ECO:0000313" key="7">
    <source>
        <dbReference type="EMBL" id="MCD2192286.1"/>
    </source>
</evidence>
<dbReference type="Gene3D" id="1.10.579.10">
    <property type="entry name" value="DNA Cyclobutane Dipyrimidine Photolyase, subunit A, domain 3"/>
    <property type="match status" value="1"/>
</dbReference>
<dbReference type="InterPro" id="IPR005101">
    <property type="entry name" value="Cryptochr/Photolyase_FAD-bd"/>
</dbReference>
<dbReference type="Pfam" id="PF00875">
    <property type="entry name" value="DNA_photolyase"/>
    <property type="match status" value="1"/>
</dbReference>
<dbReference type="RefSeq" id="WP_230729967.1">
    <property type="nucleotide sequence ID" value="NZ_JAJNDB010000001.1"/>
</dbReference>
<evidence type="ECO:0000256" key="2">
    <source>
        <dbReference type="ARBA" id="ARBA00022630"/>
    </source>
</evidence>
<comment type="similarity">
    <text evidence="4">Belongs to the DNA photolyase family.</text>
</comment>
<gene>
    <name evidence="7" type="ORF">LQ327_02605</name>
</gene>
<keyword evidence="4" id="KW-0157">Chromophore</keyword>
<dbReference type="PANTHER" id="PTHR11455">
    <property type="entry name" value="CRYPTOCHROME"/>
    <property type="match status" value="1"/>
</dbReference>
<dbReference type="Proteomes" id="UP001199469">
    <property type="component" value="Unassembled WGS sequence"/>
</dbReference>
<evidence type="ECO:0000313" key="8">
    <source>
        <dbReference type="Proteomes" id="UP001199469"/>
    </source>
</evidence>
<dbReference type="InterPro" id="IPR036155">
    <property type="entry name" value="Crypto/Photolyase_N_sf"/>
</dbReference>
<dbReference type="EMBL" id="JAJNDB010000001">
    <property type="protein sequence ID" value="MCD2192286.1"/>
    <property type="molecule type" value="Genomic_DNA"/>
</dbReference>
<evidence type="ECO:0000256" key="5">
    <source>
        <dbReference type="SAM" id="MobiDB-lite"/>
    </source>
</evidence>
<keyword evidence="2 4" id="KW-0285">Flavoprotein</keyword>
<sequence length="503" mass="56081">MARSDSSASDSSASDSPAIVWFRRDLRVHDQPTLLEAAEHSSRALALFVLDPALLDPSGPARRTFLYRCLRALDEALGGRLLVVRGDPADVVPRVATAVGAGSVHVAADFGPYGRGRDEAVEKALGDVQLVRTGSPYAVAPGRITKSDGDPYKVFTPFSRQWTQHGWRAPADTDASTLTWIDPAEKSSGSGPSGPQAVRIPDDEPVDAELPAAGEQAAREQWEAFVDEHLADYDELRNRPDRPATSRMSVHLKYGTVHPRTLLADLTGTGTGPTSYRNELCFRDFYAQVLWFFPESARKNFDTKFDRITLDTGKQAYEKFERWQEGRTGYPAIDAAMRQLRGEGWMHNRMRMAVASFLVKDLHLPWWWGAKHFMTLLVDGDLPSNQHGWQWAAGSGTDAAPYFRVFNPVTQGERFDPQGEYVRRWVPELADVEGLAGKKIHQPWKLSNPPESYPGPMVDHKTERTYTKASRNDRVPARRSSSASASPARWRISARWKRPSNAA</sequence>
<proteinExistence type="inferred from homology"/>
<feature type="domain" description="Photolyase/cryptochrome alpha/beta" evidence="6">
    <location>
        <begin position="16"/>
        <end position="141"/>
    </location>
</feature>
<evidence type="ECO:0000256" key="4">
    <source>
        <dbReference type="RuleBase" id="RU004182"/>
    </source>
</evidence>
<feature type="compositionally biased region" description="Basic and acidic residues" evidence="5">
    <location>
        <begin position="458"/>
        <end position="476"/>
    </location>
</feature>
<keyword evidence="8" id="KW-1185">Reference proteome</keyword>
<keyword evidence="3 4" id="KW-0274">FAD</keyword>
<dbReference type="Gene3D" id="3.40.50.620">
    <property type="entry name" value="HUPs"/>
    <property type="match status" value="1"/>
</dbReference>